<gene>
    <name evidence="7" type="ORF">BaRGS_00031134</name>
</gene>
<keyword evidence="8" id="KW-1185">Reference proteome</keyword>
<dbReference type="SUPFAM" id="SSF56112">
    <property type="entry name" value="Protein kinase-like (PK-like)"/>
    <property type="match status" value="1"/>
</dbReference>
<dbReference type="GO" id="GO:0016301">
    <property type="term" value="F:kinase activity"/>
    <property type="evidence" value="ECO:0007669"/>
    <property type="project" value="UniProtKB-KW"/>
</dbReference>
<dbReference type="PANTHER" id="PTHR21064:SF1">
    <property type="entry name" value="HYDROXYLYSINE KINASE"/>
    <property type="match status" value="1"/>
</dbReference>
<accession>A0ABD0JRY5</accession>
<proteinExistence type="inferred from homology"/>
<dbReference type="InterPro" id="IPR011009">
    <property type="entry name" value="Kinase-like_dom_sf"/>
</dbReference>
<evidence type="ECO:0000256" key="2">
    <source>
        <dbReference type="ARBA" id="ARBA00006219"/>
    </source>
</evidence>
<dbReference type="AlphaFoldDB" id="A0ABD0JRY5"/>
<evidence type="ECO:0000256" key="4">
    <source>
        <dbReference type="ARBA" id="ARBA00022679"/>
    </source>
</evidence>
<keyword evidence="3" id="KW-0963">Cytoplasm</keyword>
<dbReference type="GO" id="GO:0005737">
    <property type="term" value="C:cytoplasm"/>
    <property type="evidence" value="ECO:0007669"/>
    <property type="project" value="UniProtKB-SubCell"/>
</dbReference>
<evidence type="ECO:0000256" key="1">
    <source>
        <dbReference type="ARBA" id="ARBA00004496"/>
    </source>
</evidence>
<organism evidence="7 8">
    <name type="scientific">Batillaria attramentaria</name>
    <dbReference type="NCBI Taxonomy" id="370345"/>
    <lineage>
        <taxon>Eukaryota</taxon>
        <taxon>Metazoa</taxon>
        <taxon>Spiralia</taxon>
        <taxon>Lophotrochozoa</taxon>
        <taxon>Mollusca</taxon>
        <taxon>Gastropoda</taxon>
        <taxon>Caenogastropoda</taxon>
        <taxon>Sorbeoconcha</taxon>
        <taxon>Cerithioidea</taxon>
        <taxon>Batillariidae</taxon>
        <taxon>Batillaria</taxon>
    </lineage>
</organism>
<dbReference type="Proteomes" id="UP001519460">
    <property type="component" value="Unassembled WGS sequence"/>
</dbReference>
<name>A0ABD0JRY5_9CAEN</name>
<dbReference type="PANTHER" id="PTHR21064">
    <property type="entry name" value="AMINOGLYCOSIDE PHOSPHOTRANSFERASE DOMAIN-CONTAINING PROTEIN-RELATED"/>
    <property type="match status" value="1"/>
</dbReference>
<evidence type="ECO:0000313" key="7">
    <source>
        <dbReference type="EMBL" id="KAK7477656.1"/>
    </source>
</evidence>
<dbReference type="EMBL" id="JACVVK020000344">
    <property type="protein sequence ID" value="KAK7477656.1"/>
    <property type="molecule type" value="Genomic_DNA"/>
</dbReference>
<protein>
    <submittedName>
        <fullName evidence="7">Uncharacterized protein</fullName>
    </submittedName>
</protein>
<sequence length="250" mass="28152">MADHVHTTAKDLNSNEQQKGEKSAAEPVMQQPGEVIAPEVMDGMVEKIAEEVYGFTVTKCKQLNGYDDKNYHIRVSPSTSNPHVPRGAAEGYVMKVINTMDTNRPEILFAQIEMMKHLRSRGISTQDTVPAKDSQLVAFYDFPIPGAAGETKRHAVTLRTFIPGQILYDVTLTPNLCYKLGQFLGSLTKALEDFHYPFYDTFDCLWSMTNLPKVNDFVDVITDQKDRATVDDVIKEFTTTLLARRQDIRA</sequence>
<evidence type="ECO:0000256" key="5">
    <source>
        <dbReference type="ARBA" id="ARBA00022777"/>
    </source>
</evidence>
<evidence type="ECO:0000256" key="6">
    <source>
        <dbReference type="SAM" id="MobiDB-lite"/>
    </source>
</evidence>
<comment type="subcellular location">
    <subcellularLocation>
        <location evidence="1">Cytoplasm</location>
    </subcellularLocation>
</comment>
<comment type="similarity">
    <text evidence="2">Belongs to the aminoglycoside phosphotransferase family.</text>
</comment>
<evidence type="ECO:0000256" key="3">
    <source>
        <dbReference type="ARBA" id="ARBA00022490"/>
    </source>
</evidence>
<evidence type="ECO:0000313" key="8">
    <source>
        <dbReference type="Proteomes" id="UP001519460"/>
    </source>
</evidence>
<feature type="non-terminal residue" evidence="7">
    <location>
        <position position="250"/>
    </location>
</feature>
<keyword evidence="4" id="KW-0808">Transferase</keyword>
<dbReference type="InterPro" id="IPR050249">
    <property type="entry name" value="Pseudomonas-type_ThrB"/>
</dbReference>
<reference evidence="7 8" key="1">
    <citation type="journal article" date="2023" name="Sci. Data">
        <title>Genome assembly of the Korean intertidal mud-creeper Batillaria attramentaria.</title>
        <authorList>
            <person name="Patra A.K."/>
            <person name="Ho P.T."/>
            <person name="Jun S."/>
            <person name="Lee S.J."/>
            <person name="Kim Y."/>
            <person name="Won Y.J."/>
        </authorList>
    </citation>
    <scope>NUCLEOTIDE SEQUENCE [LARGE SCALE GENOMIC DNA]</scope>
    <source>
        <strain evidence="7">Wonlab-2016</strain>
    </source>
</reference>
<keyword evidence="5" id="KW-0418">Kinase</keyword>
<comment type="caution">
    <text evidence="7">The sequence shown here is derived from an EMBL/GenBank/DDBJ whole genome shotgun (WGS) entry which is preliminary data.</text>
</comment>
<feature type="region of interest" description="Disordered" evidence="6">
    <location>
        <begin position="1"/>
        <end position="32"/>
    </location>
</feature>